<sequence length="241" mass="28132">MAPGFYHNISAPANNTNEIIQVTTPIDGAHRVFPAAVDTKPIIEVVSRCGLKFIGHREPLAFIERVEELAEAYSVDKDRLPAALVVMLSDRALTWYRSNIQHWTSWEKFRADFMRFFLPPRHLDKLEDDIHRRTQRPREKFQDYVLALQDMLRHTLMTKDQQLERLYRNAQPQYLWYIRRRDFNHLAGLMELASDLEAIPAGGTLREARRDANRELQTGARRREPTNYGARTPNPMPHESG</sequence>
<dbReference type="PANTHER" id="PTHR33223">
    <property type="entry name" value="CCHC-TYPE DOMAIN-CONTAINING PROTEIN"/>
    <property type="match status" value="1"/>
</dbReference>
<dbReference type="VEuPathDB" id="VectorBase:GPPI048569"/>
<accession>A0A1B0C427</accession>
<protein>
    <recommendedName>
        <fullName evidence="2">Retrotransposon gag domain-containing protein</fullName>
    </recommendedName>
</protein>
<reference evidence="3" key="2">
    <citation type="submission" date="2020-05" db="UniProtKB">
        <authorList>
            <consortium name="EnsemblMetazoa"/>
        </authorList>
    </citation>
    <scope>IDENTIFICATION</scope>
    <source>
        <strain evidence="3">IAEA</strain>
    </source>
</reference>
<reference evidence="4" key="1">
    <citation type="submission" date="2015-01" db="EMBL/GenBank/DDBJ databases">
        <authorList>
            <person name="Aksoy S."/>
            <person name="Warren W."/>
            <person name="Wilson R.K."/>
        </authorList>
    </citation>
    <scope>NUCLEOTIDE SEQUENCE [LARGE SCALE GENOMIC DNA]</scope>
    <source>
        <strain evidence="4">IAEA</strain>
    </source>
</reference>
<dbReference type="Pfam" id="PF03732">
    <property type="entry name" value="Retrotrans_gag"/>
    <property type="match status" value="1"/>
</dbReference>
<dbReference type="PANTHER" id="PTHR33223:SF6">
    <property type="entry name" value="CCHC-TYPE DOMAIN-CONTAINING PROTEIN"/>
    <property type="match status" value="1"/>
</dbReference>
<evidence type="ECO:0000256" key="1">
    <source>
        <dbReference type="SAM" id="MobiDB-lite"/>
    </source>
</evidence>
<feature type="region of interest" description="Disordered" evidence="1">
    <location>
        <begin position="213"/>
        <end position="241"/>
    </location>
</feature>
<dbReference type="Proteomes" id="UP000092460">
    <property type="component" value="Unassembled WGS sequence"/>
</dbReference>
<name>A0A1B0C427_9MUSC</name>
<keyword evidence="4" id="KW-1185">Reference proteome</keyword>
<feature type="domain" description="Retrotransposon gag" evidence="2">
    <location>
        <begin position="85"/>
        <end position="168"/>
    </location>
</feature>
<evidence type="ECO:0000313" key="3">
    <source>
        <dbReference type="EnsemblMetazoa" id="GPPI048569-PA"/>
    </source>
</evidence>
<evidence type="ECO:0000259" key="2">
    <source>
        <dbReference type="Pfam" id="PF03732"/>
    </source>
</evidence>
<dbReference type="EnsemblMetazoa" id="GPPI048569-RA">
    <property type="protein sequence ID" value="GPPI048569-PA"/>
    <property type="gene ID" value="GPPI048569"/>
</dbReference>
<dbReference type="InterPro" id="IPR005162">
    <property type="entry name" value="Retrotrans_gag_dom"/>
</dbReference>
<dbReference type="STRING" id="67801.A0A1B0C427"/>
<dbReference type="EMBL" id="JXJN01025258">
    <property type="status" value="NOT_ANNOTATED_CDS"/>
    <property type="molecule type" value="Genomic_DNA"/>
</dbReference>
<proteinExistence type="predicted"/>
<organism evidence="3 4">
    <name type="scientific">Glossina palpalis gambiensis</name>
    <dbReference type="NCBI Taxonomy" id="67801"/>
    <lineage>
        <taxon>Eukaryota</taxon>
        <taxon>Metazoa</taxon>
        <taxon>Ecdysozoa</taxon>
        <taxon>Arthropoda</taxon>
        <taxon>Hexapoda</taxon>
        <taxon>Insecta</taxon>
        <taxon>Pterygota</taxon>
        <taxon>Neoptera</taxon>
        <taxon>Endopterygota</taxon>
        <taxon>Diptera</taxon>
        <taxon>Brachycera</taxon>
        <taxon>Muscomorpha</taxon>
        <taxon>Hippoboscoidea</taxon>
        <taxon>Glossinidae</taxon>
        <taxon>Glossina</taxon>
    </lineage>
</organism>
<dbReference type="AlphaFoldDB" id="A0A1B0C427"/>
<evidence type="ECO:0000313" key="4">
    <source>
        <dbReference type="Proteomes" id="UP000092460"/>
    </source>
</evidence>